<dbReference type="Proteomes" id="UP000692954">
    <property type="component" value="Unassembled WGS sequence"/>
</dbReference>
<name>A0A8S1MVR4_9CILI</name>
<dbReference type="AlphaFoldDB" id="A0A8S1MVR4"/>
<protein>
    <submittedName>
        <fullName evidence="1">Uncharacterized protein</fullName>
    </submittedName>
</protein>
<proteinExistence type="predicted"/>
<evidence type="ECO:0000313" key="2">
    <source>
        <dbReference type="Proteomes" id="UP000692954"/>
    </source>
</evidence>
<organism evidence="1 2">
    <name type="scientific">Paramecium sonneborni</name>
    <dbReference type="NCBI Taxonomy" id="65129"/>
    <lineage>
        <taxon>Eukaryota</taxon>
        <taxon>Sar</taxon>
        <taxon>Alveolata</taxon>
        <taxon>Ciliophora</taxon>
        <taxon>Intramacronucleata</taxon>
        <taxon>Oligohymenophorea</taxon>
        <taxon>Peniculida</taxon>
        <taxon>Parameciidae</taxon>
        <taxon>Paramecium</taxon>
    </lineage>
</organism>
<dbReference type="EMBL" id="CAJJDN010000043">
    <property type="protein sequence ID" value="CAD8082091.1"/>
    <property type="molecule type" value="Genomic_DNA"/>
</dbReference>
<gene>
    <name evidence="1" type="ORF">PSON_ATCC_30995.1.T0430015</name>
</gene>
<evidence type="ECO:0000313" key="1">
    <source>
        <dbReference type="EMBL" id="CAD8082091.1"/>
    </source>
</evidence>
<comment type="caution">
    <text evidence="1">The sequence shown here is derived from an EMBL/GenBank/DDBJ whole genome shotgun (WGS) entry which is preliminary data.</text>
</comment>
<sequence>MTRSINQTPFLDAVKIFISLIQHYQKIITRYELTKNIIESQQFNTKVKYTLVQVIRIIIIMRTKIKEFFINYRFQIFAIYIPTRMIYVFCYNPARICYVSLFKSEKLYCNGRNPFSNRQQRKGLILYL</sequence>
<keyword evidence="2" id="KW-1185">Reference proteome</keyword>
<reference evidence="1" key="1">
    <citation type="submission" date="2021-01" db="EMBL/GenBank/DDBJ databases">
        <authorList>
            <consortium name="Genoscope - CEA"/>
            <person name="William W."/>
        </authorList>
    </citation>
    <scope>NUCLEOTIDE SEQUENCE</scope>
</reference>
<accession>A0A8S1MVR4</accession>